<dbReference type="HAMAP" id="MF_00952">
    <property type="entry name" value="Topoisom_1_prok"/>
    <property type="match status" value="1"/>
</dbReference>
<dbReference type="PROSITE" id="PS50880">
    <property type="entry name" value="TOPRIM"/>
    <property type="match status" value="1"/>
</dbReference>
<feature type="site" description="Interaction with DNA" evidence="8">
    <location>
        <position position="36"/>
    </location>
</feature>
<dbReference type="InterPro" id="IPR003602">
    <property type="entry name" value="Topo_IA_DNA-bd_dom"/>
</dbReference>
<feature type="site" description="Interaction with DNA" evidence="8">
    <location>
        <position position="142"/>
    </location>
</feature>
<evidence type="ECO:0000256" key="4">
    <source>
        <dbReference type="ARBA" id="ARBA00022842"/>
    </source>
</evidence>
<feature type="region of interest" description="Interaction with DNA" evidence="8">
    <location>
        <begin position="165"/>
        <end position="170"/>
    </location>
</feature>
<dbReference type="SMART" id="SM00493">
    <property type="entry name" value="TOPRIM"/>
    <property type="match status" value="1"/>
</dbReference>
<protein>
    <recommendedName>
        <fullName evidence="8">DNA topoisomerase 1</fullName>
        <ecNumber evidence="8">5.6.2.1</ecNumber>
    </recommendedName>
    <alternativeName>
        <fullName evidence="8">DNA topoisomerase I</fullName>
    </alternativeName>
</protein>
<comment type="catalytic activity">
    <reaction evidence="1 8">
        <text>ATP-independent breakage of single-stranded DNA, followed by passage and rejoining.</text>
        <dbReference type="EC" id="5.6.2.1"/>
    </reaction>
</comment>
<dbReference type="PROSITE" id="PS52039">
    <property type="entry name" value="TOPO_IA_2"/>
    <property type="match status" value="1"/>
</dbReference>
<feature type="site" description="Interaction with DNA" evidence="8">
    <location>
        <position position="157"/>
    </location>
</feature>
<feature type="site" description="Interaction with DNA" evidence="8">
    <location>
        <position position="141"/>
    </location>
</feature>
<dbReference type="PANTHER" id="PTHR42785:SF1">
    <property type="entry name" value="DNA TOPOISOMERASE"/>
    <property type="match status" value="1"/>
</dbReference>
<dbReference type="EMBL" id="JABZGR010000025">
    <property type="protein sequence ID" value="MBF0970841.1"/>
    <property type="molecule type" value="Genomic_DNA"/>
</dbReference>
<feature type="site" description="Interaction with DNA" evidence="8">
    <location>
        <position position="292"/>
    </location>
</feature>
<dbReference type="NCBIfam" id="TIGR01051">
    <property type="entry name" value="topA_bact"/>
    <property type="match status" value="1"/>
</dbReference>
<dbReference type="InterPro" id="IPR013824">
    <property type="entry name" value="Topo_IA_cen_sub1"/>
</dbReference>
<dbReference type="InterPro" id="IPR023406">
    <property type="entry name" value="Topo_IA_AS"/>
</dbReference>
<organism evidence="11 12">
    <name type="scientific">Alloprevotella tannerae</name>
    <dbReference type="NCBI Taxonomy" id="76122"/>
    <lineage>
        <taxon>Bacteria</taxon>
        <taxon>Pseudomonadati</taxon>
        <taxon>Bacteroidota</taxon>
        <taxon>Bacteroidia</taxon>
        <taxon>Bacteroidales</taxon>
        <taxon>Prevotellaceae</taxon>
        <taxon>Alloprevotella</taxon>
    </lineage>
</organism>
<dbReference type="AlphaFoldDB" id="A0A929X0H6"/>
<feature type="site" description="Interaction with DNA" evidence="8">
    <location>
        <position position="145"/>
    </location>
</feature>
<dbReference type="Pfam" id="PF01131">
    <property type="entry name" value="Topoisom_bac"/>
    <property type="match status" value="2"/>
</dbReference>
<accession>A0A929X0H6</accession>
<dbReference type="Pfam" id="PF13368">
    <property type="entry name" value="Toprim_C_rpt"/>
    <property type="match status" value="3"/>
</dbReference>
<dbReference type="PANTHER" id="PTHR42785">
    <property type="entry name" value="DNA TOPOISOMERASE, TYPE IA, CORE"/>
    <property type="match status" value="1"/>
</dbReference>
<keyword evidence="7 8" id="KW-0413">Isomerase</keyword>
<evidence type="ECO:0000313" key="12">
    <source>
        <dbReference type="Proteomes" id="UP000704068"/>
    </source>
</evidence>
<evidence type="ECO:0000256" key="5">
    <source>
        <dbReference type="ARBA" id="ARBA00023029"/>
    </source>
</evidence>
<dbReference type="InterPro" id="IPR003601">
    <property type="entry name" value="Topo_IA_2"/>
</dbReference>
<dbReference type="GO" id="GO:0046872">
    <property type="term" value="F:metal ion binding"/>
    <property type="evidence" value="ECO:0007669"/>
    <property type="project" value="UniProtKB-KW"/>
</dbReference>
<dbReference type="Gene3D" id="1.10.460.10">
    <property type="entry name" value="Topoisomerase I, domain 2"/>
    <property type="match status" value="1"/>
</dbReference>
<dbReference type="Gene3D" id="1.10.290.10">
    <property type="entry name" value="Topoisomerase I, domain 4"/>
    <property type="match status" value="1"/>
</dbReference>
<dbReference type="SMART" id="SM00436">
    <property type="entry name" value="TOP1Bc"/>
    <property type="match status" value="1"/>
</dbReference>
<dbReference type="PROSITE" id="PS00396">
    <property type="entry name" value="TOPO_IA_1"/>
    <property type="match status" value="1"/>
</dbReference>
<dbReference type="InterPro" id="IPR028612">
    <property type="entry name" value="Topoisom_1_IA"/>
</dbReference>
<evidence type="ECO:0000313" key="11">
    <source>
        <dbReference type="EMBL" id="MBF0970841.1"/>
    </source>
</evidence>
<feature type="domain" description="Topo IA-type catalytic" evidence="10">
    <location>
        <begin position="131"/>
        <end position="579"/>
    </location>
</feature>
<evidence type="ECO:0000256" key="6">
    <source>
        <dbReference type="ARBA" id="ARBA00023125"/>
    </source>
</evidence>
<dbReference type="CDD" id="cd03363">
    <property type="entry name" value="TOPRIM_TopoIA_TopoI"/>
    <property type="match status" value="1"/>
</dbReference>
<dbReference type="SUPFAM" id="SSF56712">
    <property type="entry name" value="Prokaryotic type I DNA topoisomerase"/>
    <property type="match status" value="1"/>
</dbReference>
<dbReference type="InterPro" id="IPR005733">
    <property type="entry name" value="TopoI_bac-type"/>
</dbReference>
<dbReference type="Proteomes" id="UP000704068">
    <property type="component" value="Unassembled WGS sequence"/>
</dbReference>
<evidence type="ECO:0000259" key="10">
    <source>
        <dbReference type="PROSITE" id="PS52039"/>
    </source>
</evidence>
<dbReference type="RefSeq" id="WP_303764486.1">
    <property type="nucleotide sequence ID" value="NZ_JABZGR010000025.1"/>
</dbReference>
<dbReference type="SMART" id="SM00437">
    <property type="entry name" value="TOP1Ac"/>
    <property type="match status" value="1"/>
</dbReference>
<dbReference type="GO" id="GO:0003917">
    <property type="term" value="F:DNA topoisomerase type I (single strand cut, ATP-independent) activity"/>
    <property type="evidence" value="ECO:0007669"/>
    <property type="project" value="UniProtKB-UniRule"/>
</dbReference>
<evidence type="ECO:0000259" key="9">
    <source>
        <dbReference type="PROSITE" id="PS50880"/>
    </source>
</evidence>
<gene>
    <name evidence="8 11" type="primary">topA</name>
    <name evidence="11" type="ORF">HXK21_07360</name>
</gene>
<feature type="site" description="Interaction with DNA" evidence="8">
    <location>
        <position position="480"/>
    </location>
</feature>
<evidence type="ECO:0000256" key="1">
    <source>
        <dbReference type="ARBA" id="ARBA00000213"/>
    </source>
</evidence>
<name>A0A929X0H6_9BACT</name>
<keyword evidence="3" id="KW-0479">Metal-binding</keyword>
<evidence type="ECO:0000256" key="2">
    <source>
        <dbReference type="ARBA" id="ARBA00009446"/>
    </source>
</evidence>
<feature type="domain" description="Toprim" evidence="9">
    <location>
        <begin position="6"/>
        <end position="115"/>
    </location>
</feature>
<dbReference type="InterPro" id="IPR013826">
    <property type="entry name" value="Topo_IA_cen_sub3"/>
</dbReference>
<feature type="active site" description="O-(5'-phospho-DNA)-tyrosine intermediate" evidence="8">
    <location>
        <position position="290"/>
    </location>
</feature>
<dbReference type="CDD" id="cd00186">
    <property type="entry name" value="TOP1Ac"/>
    <property type="match status" value="1"/>
</dbReference>
<keyword evidence="6 8" id="KW-0238">DNA-binding</keyword>
<dbReference type="EC" id="5.6.2.1" evidence="8"/>
<comment type="similarity">
    <text evidence="2 8">Belongs to the type IA topoisomerase family.</text>
</comment>
<comment type="function">
    <text evidence="8">Releases the supercoiling and torsional tension of DNA, which is introduced during the DNA replication and transcription, by transiently cleaving and rejoining one strand of the DNA duplex. Introduces a single-strand break via transesterification at a target site in duplex DNA. The scissile phosphodiester is attacked by the catalytic tyrosine of the enzyme, resulting in the formation of a DNA-(5'-phosphotyrosyl)-enzyme intermediate and the expulsion of a 3'-OH DNA strand. The free DNA strand then undergoes passage around the unbroken strand, thus removing DNA supercoils. Finally, in the religation step, the DNA 3'-OH attacks the covalent intermediate to expel the active-site tyrosine and restore the DNA phosphodiester backbone.</text>
</comment>
<comment type="subunit">
    <text evidence="8">Monomer.</text>
</comment>
<dbReference type="Gene3D" id="3.40.50.140">
    <property type="match status" value="1"/>
</dbReference>
<dbReference type="InterPro" id="IPR000380">
    <property type="entry name" value="Topo_IA"/>
</dbReference>
<keyword evidence="5 8" id="KW-0799">Topoisomerase</keyword>
<reference evidence="11" key="1">
    <citation type="submission" date="2020-04" db="EMBL/GenBank/DDBJ databases">
        <title>Deep metagenomics examines the oral microbiome during advanced dental caries in children, revealing novel taxa and co-occurrences with host molecules.</title>
        <authorList>
            <person name="Baker J.L."/>
            <person name="Morton J.T."/>
            <person name="Dinis M."/>
            <person name="Alvarez R."/>
            <person name="Tran N.C."/>
            <person name="Knight R."/>
            <person name="Edlund A."/>
        </authorList>
    </citation>
    <scope>NUCLEOTIDE SEQUENCE</scope>
    <source>
        <strain evidence="11">JCVI_34_bin.1</strain>
    </source>
</reference>
<dbReference type="PRINTS" id="PR00417">
    <property type="entry name" value="PRTPISMRASEI"/>
</dbReference>
<dbReference type="InterPro" id="IPR034149">
    <property type="entry name" value="TOPRIM_TopoI"/>
</dbReference>
<comment type="caution">
    <text evidence="8">Lacks conserved residue(s) required for the propagation of feature annotation.</text>
</comment>
<dbReference type="InterPro" id="IPR013497">
    <property type="entry name" value="Topo_IA_cen"/>
</dbReference>
<evidence type="ECO:0000256" key="7">
    <source>
        <dbReference type="ARBA" id="ARBA00023235"/>
    </source>
</evidence>
<keyword evidence="4" id="KW-0460">Magnesium</keyword>
<comment type="caution">
    <text evidence="11">The sequence shown here is derived from an EMBL/GenBank/DDBJ whole genome shotgun (WGS) entry which is preliminary data.</text>
</comment>
<evidence type="ECO:0000256" key="3">
    <source>
        <dbReference type="ARBA" id="ARBA00022723"/>
    </source>
</evidence>
<dbReference type="InterPro" id="IPR025589">
    <property type="entry name" value="Toprim_C_rpt"/>
</dbReference>
<dbReference type="InterPro" id="IPR013825">
    <property type="entry name" value="Topo_IA_cen_sub2"/>
</dbReference>
<dbReference type="GO" id="GO:0003677">
    <property type="term" value="F:DNA binding"/>
    <property type="evidence" value="ECO:0007669"/>
    <property type="project" value="UniProtKB-KW"/>
</dbReference>
<sequence>MTERQKNLVIVESPAKAKTIEKFLGQDYKVMSSYGHIRDLKKKDFGVDLKTFEPQYEIPDDKKKVVADLRAAAKKAETVWLASDEDREGEAISWHLAKVLKLDPEATNRIVFHEITKPAILSAIQAPRHIDLRLVDAQQARRVLDRLVGFKLSPILWRKVRPSLSAGRVQSVAVRLVVEREREIAAFQSEASFHVSALFTLPEPQGESVLLKAELRKNFKTKAEAQAYLEACKQAAFTVEAVTKTPAKRKPAPPFTTSTLQQEAARKLGYPVALTMRLAQTLYEAGLITYMRTDSMNLSGLCLSACKEVINATMGQGYHKSRQYHTNALGAQEAHEAIRPTDMTAREIAGTKQAQRLYELIWKRTIACQMADAELERTTIEIAGTGLAEPFIATGEVVKFDGFLKVYRESSNEDEERAESGLLPPIEKGATLQRSEITATERFTQHPARYNEASLVHKLEELGIGRPSTYAPTISTIQQREYVVKEDRPGSKRKYNVLALRGEKLSDTTKTETYGAEKNKLFPTDVGLVVNDFLLHAFPEIMDYNFTAKVEKDFDQVAEGNEDWQELLRRFYGHFDPQVEKILQEKTAHKAGERELGTDPTTGLPICVKIGRFGPMAQLGAAGEEEKPRFARLKPGQSIETITLEEALDLFKLPRTLGDFEGSTVVVNVGRFGPYVMHEKKYVSIPKDQDPMTITLEEAEALIVGKRKEEAERHIKSFEEEPEMEVLKGRFGPYIAFQKKNYRLPKAVAERAAELTLEECRKIIAEENKKPARATRRRTTKKT</sequence>
<evidence type="ECO:0000256" key="8">
    <source>
        <dbReference type="HAMAP-Rule" id="MF_00952"/>
    </source>
</evidence>
<dbReference type="InterPro" id="IPR023405">
    <property type="entry name" value="Topo_IA_core_domain"/>
</dbReference>
<dbReference type="Pfam" id="PF01751">
    <property type="entry name" value="Toprim"/>
    <property type="match status" value="1"/>
</dbReference>
<proteinExistence type="inferred from homology"/>
<dbReference type="GO" id="GO:0006265">
    <property type="term" value="P:DNA topological change"/>
    <property type="evidence" value="ECO:0007669"/>
    <property type="project" value="UniProtKB-UniRule"/>
</dbReference>
<dbReference type="InterPro" id="IPR006171">
    <property type="entry name" value="TOPRIM_dom"/>
</dbReference>
<dbReference type="Gene3D" id="2.70.20.10">
    <property type="entry name" value="Topoisomerase I, domain 3"/>
    <property type="match status" value="1"/>
</dbReference>